<proteinExistence type="predicted"/>
<dbReference type="PANTHER" id="PTHR24567:SF26">
    <property type="entry name" value="REGULATORY PROTEIN YEIL"/>
    <property type="match status" value="1"/>
</dbReference>
<dbReference type="Pfam" id="PF00027">
    <property type="entry name" value="cNMP_binding"/>
    <property type="match status" value="1"/>
</dbReference>
<gene>
    <name evidence="6" type="ORF">DEHRE_10435</name>
</gene>
<evidence type="ECO:0000259" key="4">
    <source>
        <dbReference type="PROSITE" id="PS50042"/>
    </source>
</evidence>
<keyword evidence="2" id="KW-0238">DNA-binding</keyword>
<dbReference type="InterPro" id="IPR018490">
    <property type="entry name" value="cNMP-bd_dom_sf"/>
</dbReference>
<dbReference type="PROSITE" id="PS51063">
    <property type="entry name" value="HTH_CRP_2"/>
    <property type="match status" value="1"/>
</dbReference>
<dbReference type="PROSITE" id="PS50042">
    <property type="entry name" value="CNMP_BINDING_3"/>
    <property type="match status" value="1"/>
</dbReference>
<dbReference type="InterPro" id="IPR050397">
    <property type="entry name" value="Env_Response_Regulators"/>
</dbReference>
<keyword evidence="1" id="KW-0805">Transcription regulation</keyword>
<feature type="domain" description="Cyclic nucleotide-binding" evidence="4">
    <location>
        <begin position="34"/>
        <end position="116"/>
    </location>
</feature>
<dbReference type="InterPro" id="IPR000595">
    <property type="entry name" value="cNMP-bd_dom"/>
</dbReference>
<evidence type="ECO:0000259" key="5">
    <source>
        <dbReference type="PROSITE" id="PS51063"/>
    </source>
</evidence>
<dbReference type="SUPFAM" id="SSF46785">
    <property type="entry name" value="Winged helix' DNA-binding domain"/>
    <property type="match status" value="1"/>
</dbReference>
<keyword evidence="3" id="KW-0804">Transcription</keyword>
<dbReference type="CDD" id="cd00038">
    <property type="entry name" value="CAP_ED"/>
    <property type="match status" value="1"/>
</dbReference>
<evidence type="ECO:0000313" key="7">
    <source>
        <dbReference type="Proteomes" id="UP000018934"/>
    </source>
</evidence>
<evidence type="ECO:0008006" key="8">
    <source>
        <dbReference type="Google" id="ProtNLM"/>
    </source>
</evidence>
<dbReference type="SUPFAM" id="SSF51206">
    <property type="entry name" value="cAMP-binding domain-like"/>
    <property type="match status" value="1"/>
</dbReference>
<dbReference type="SMART" id="SM00100">
    <property type="entry name" value="cNMP"/>
    <property type="match status" value="1"/>
</dbReference>
<evidence type="ECO:0000256" key="1">
    <source>
        <dbReference type="ARBA" id="ARBA00023015"/>
    </source>
</evidence>
<dbReference type="EMBL" id="CP007033">
    <property type="protein sequence ID" value="AHF11413.1"/>
    <property type="molecule type" value="Genomic_DNA"/>
</dbReference>
<dbReference type="Pfam" id="PF13545">
    <property type="entry name" value="HTH_Crp_2"/>
    <property type="match status" value="1"/>
</dbReference>
<keyword evidence="7" id="KW-1185">Reference proteome</keyword>
<evidence type="ECO:0000313" key="6">
    <source>
        <dbReference type="EMBL" id="AHF11413.1"/>
    </source>
</evidence>
<protein>
    <recommendedName>
        <fullName evidence="8">Crp/Fnr family transcriptional regulator</fullName>
    </recommendedName>
</protein>
<evidence type="ECO:0000256" key="3">
    <source>
        <dbReference type="ARBA" id="ARBA00023163"/>
    </source>
</evidence>
<dbReference type="InterPro" id="IPR012318">
    <property type="entry name" value="HTH_CRP"/>
</dbReference>
<accession>A0ABM5P9E2</accession>
<dbReference type="RefSeq" id="WP_025205945.1">
    <property type="nucleotide sequence ID" value="NZ_CP007033.1"/>
</dbReference>
<feature type="domain" description="HTH crp-type" evidence="5">
    <location>
        <begin position="148"/>
        <end position="224"/>
    </location>
</feature>
<dbReference type="PANTHER" id="PTHR24567">
    <property type="entry name" value="CRP FAMILY TRANSCRIPTIONAL REGULATORY PROTEIN"/>
    <property type="match status" value="1"/>
</dbReference>
<name>A0ABM5P9E2_DEHRP</name>
<dbReference type="Gene3D" id="2.60.120.10">
    <property type="entry name" value="Jelly Rolls"/>
    <property type="match status" value="1"/>
</dbReference>
<dbReference type="Proteomes" id="UP000018934">
    <property type="component" value="Chromosome"/>
</dbReference>
<organism evidence="6 7">
    <name type="scientific">Dehalobacter restrictus (strain DSM 9455 / PER-K23)</name>
    <dbReference type="NCBI Taxonomy" id="871738"/>
    <lineage>
        <taxon>Bacteria</taxon>
        <taxon>Bacillati</taxon>
        <taxon>Bacillota</taxon>
        <taxon>Clostridia</taxon>
        <taxon>Eubacteriales</taxon>
        <taxon>Desulfitobacteriaceae</taxon>
        <taxon>Dehalobacter</taxon>
    </lineage>
</organism>
<sequence length="245" mass="27560">MYIANSLVYLQWIERPVKDTVIRYASSHGTRVSFKKGAIIIPEGSVAEHAYVVIKGWAAYYLNNLCGEERIASLVGPRRIFGLGPAFDQLPVSGSIQAIEDCEAYKISRKDLIQAMLEDINLGIEMVSIVTLRLRSILEGENIFSSLTTPNQRLIYYFVSLLQSGEQKKHGNGDWYELPVNLSHERIGEIISASRSTVCRMISQCKHTGKLKTVRNRLFIHRGLVEEYGVIEIDGSTDARLLTKI</sequence>
<dbReference type="InterPro" id="IPR036390">
    <property type="entry name" value="WH_DNA-bd_sf"/>
</dbReference>
<evidence type="ECO:0000256" key="2">
    <source>
        <dbReference type="ARBA" id="ARBA00023125"/>
    </source>
</evidence>
<reference evidence="6 7" key="1">
    <citation type="journal article" date="2013" name="Stand. Genomic Sci.">
        <title>Complete genome sequence of Dehalobacter restrictus PER-K23(T.).</title>
        <authorList>
            <person name="Kruse T."/>
            <person name="Maillard J."/>
            <person name="Goodwin L."/>
            <person name="Woyke T."/>
            <person name="Teshima H."/>
            <person name="Bruce D."/>
            <person name="Detter C."/>
            <person name="Tapia R."/>
            <person name="Han C."/>
            <person name="Huntemann M."/>
            <person name="Wei C.L."/>
            <person name="Han J."/>
            <person name="Chen A."/>
            <person name="Kyrpides N."/>
            <person name="Szeto E."/>
            <person name="Markowitz V."/>
            <person name="Ivanova N."/>
            <person name="Pagani I."/>
            <person name="Pati A."/>
            <person name="Pitluck S."/>
            <person name="Nolan M."/>
            <person name="Holliger C."/>
            <person name="Smidt H."/>
        </authorList>
    </citation>
    <scope>NUCLEOTIDE SEQUENCE [LARGE SCALE GENOMIC DNA]</scope>
    <source>
        <strain evidence="7">DSM 9455</strain>
    </source>
</reference>
<dbReference type="InterPro" id="IPR014710">
    <property type="entry name" value="RmlC-like_jellyroll"/>
</dbReference>